<organism evidence="1 2">
    <name type="scientific">Kitasatospora purpeofusca</name>
    <dbReference type="NCBI Taxonomy" id="67352"/>
    <lineage>
        <taxon>Bacteria</taxon>
        <taxon>Bacillati</taxon>
        <taxon>Actinomycetota</taxon>
        <taxon>Actinomycetes</taxon>
        <taxon>Kitasatosporales</taxon>
        <taxon>Streptomycetaceae</taxon>
        <taxon>Kitasatospora</taxon>
    </lineage>
</organism>
<sequence length="222" mass="23674">MNELFTTLDRAAGRTAAGPGLDGLVGGLLAQVADGRRVLRAVDHPLGFYCLPVLREGVLGVCVHVFDPIRAAGRREIHCHSWELKSSVLYGRVGNLRVGVFDEAARPSHRAFEVYSDAAAGVDEVRPTPRLVRWEPLGEEVSGRGETYTLAAGEFHATALPDDEPAATVVLGRTVPGPVDVVLGPVDGGARRVVRRLCDADRTARIAGEVARRIGGRDDSGP</sequence>
<evidence type="ECO:0000313" key="2">
    <source>
        <dbReference type="Proteomes" id="UP001432222"/>
    </source>
</evidence>
<dbReference type="Proteomes" id="UP001432222">
    <property type="component" value="Chromosome"/>
</dbReference>
<keyword evidence="2" id="KW-1185">Reference proteome</keyword>
<protein>
    <submittedName>
        <fullName evidence="1">Uncharacterized protein</fullName>
    </submittedName>
</protein>
<gene>
    <name evidence="1" type="ORF">OHA16_32890</name>
</gene>
<evidence type="ECO:0000313" key="1">
    <source>
        <dbReference type="EMBL" id="WUQ87341.1"/>
    </source>
</evidence>
<dbReference type="EMBL" id="CP108110">
    <property type="protein sequence ID" value="WUQ87341.1"/>
    <property type="molecule type" value="Genomic_DNA"/>
</dbReference>
<name>A0ABZ1U835_9ACTN</name>
<accession>A0ABZ1U835</accession>
<proteinExistence type="predicted"/>
<dbReference type="RefSeq" id="WP_328957903.1">
    <property type="nucleotide sequence ID" value="NZ_CP108110.1"/>
</dbReference>
<reference evidence="1" key="1">
    <citation type="submission" date="2022-10" db="EMBL/GenBank/DDBJ databases">
        <title>The complete genomes of actinobacterial strains from the NBC collection.</title>
        <authorList>
            <person name="Joergensen T.S."/>
            <person name="Alvarez Arevalo M."/>
            <person name="Sterndorff E.B."/>
            <person name="Faurdal D."/>
            <person name="Vuksanovic O."/>
            <person name="Mourched A.-S."/>
            <person name="Charusanti P."/>
            <person name="Shaw S."/>
            <person name="Blin K."/>
            <person name="Weber T."/>
        </authorList>
    </citation>
    <scope>NUCLEOTIDE SEQUENCE</scope>
    <source>
        <strain evidence="1">NBC_00222</strain>
    </source>
</reference>